<comment type="subcellular location">
    <subcellularLocation>
        <location evidence="2">Endosome membrane</location>
        <topology evidence="2">Peripheral membrane protein</topology>
    </subcellularLocation>
    <subcellularLocation>
        <location evidence="1">Late endosome membrane</location>
    </subcellularLocation>
    <subcellularLocation>
        <location evidence="3">Lysosome membrane</location>
        <topology evidence="3">Peripheral membrane protein</topology>
        <orientation evidence="3">Cytoplasmic side</orientation>
    </subcellularLocation>
</comment>
<keyword evidence="8" id="KW-1133">Transmembrane helix</keyword>
<dbReference type="GO" id="GO:0031902">
    <property type="term" value="C:late endosome membrane"/>
    <property type="evidence" value="ECO:0007669"/>
    <property type="project" value="UniProtKB-SubCell"/>
</dbReference>
<dbReference type="InterPro" id="IPR006629">
    <property type="entry name" value="LITAF"/>
</dbReference>
<organism evidence="10 11">
    <name type="scientific">Leptidea sinapis</name>
    <dbReference type="NCBI Taxonomy" id="189913"/>
    <lineage>
        <taxon>Eukaryota</taxon>
        <taxon>Metazoa</taxon>
        <taxon>Ecdysozoa</taxon>
        <taxon>Arthropoda</taxon>
        <taxon>Hexapoda</taxon>
        <taxon>Insecta</taxon>
        <taxon>Pterygota</taxon>
        <taxon>Neoptera</taxon>
        <taxon>Endopterygota</taxon>
        <taxon>Lepidoptera</taxon>
        <taxon>Glossata</taxon>
        <taxon>Ditrysia</taxon>
        <taxon>Papilionoidea</taxon>
        <taxon>Pieridae</taxon>
        <taxon>Dismorphiinae</taxon>
        <taxon>Leptidea</taxon>
    </lineage>
</organism>
<dbReference type="Pfam" id="PF10601">
    <property type="entry name" value="zf-LITAF-like"/>
    <property type="match status" value="1"/>
</dbReference>
<evidence type="ECO:0000256" key="6">
    <source>
        <dbReference type="ARBA" id="ARBA00022833"/>
    </source>
</evidence>
<dbReference type="EMBL" id="FZQP02001081">
    <property type="protein sequence ID" value="VVC91513.1"/>
    <property type="molecule type" value="Genomic_DNA"/>
</dbReference>
<keyword evidence="7 8" id="KW-0472">Membrane</keyword>
<evidence type="ECO:0000256" key="4">
    <source>
        <dbReference type="ARBA" id="ARBA00005975"/>
    </source>
</evidence>
<dbReference type="Proteomes" id="UP000324832">
    <property type="component" value="Unassembled WGS sequence"/>
</dbReference>
<sequence>MSRNILADNSNVNSEISLNVLDLGRSRDLPPPYTRTDTLHTQPVTSQPVINQTIVVHQHYKHEPIPIVCPSCHKRTMTKISYANSQKTHVIAGFICGLTFFCMLCCLAALPYVIPKCKKAEHYCSNCNYYFGPYSPLYELSVT</sequence>
<keyword evidence="8" id="KW-0812">Transmembrane</keyword>
<dbReference type="GO" id="GO:0005765">
    <property type="term" value="C:lysosomal membrane"/>
    <property type="evidence" value="ECO:0007669"/>
    <property type="project" value="UniProtKB-SubCell"/>
</dbReference>
<accession>A0A5E4Q332</accession>
<evidence type="ECO:0000259" key="9">
    <source>
        <dbReference type="PROSITE" id="PS51837"/>
    </source>
</evidence>
<evidence type="ECO:0000256" key="2">
    <source>
        <dbReference type="ARBA" id="ARBA00004481"/>
    </source>
</evidence>
<comment type="similarity">
    <text evidence="4">Belongs to the CDIP1/LITAF family.</text>
</comment>
<protein>
    <recommendedName>
        <fullName evidence="9">LITAF domain-containing protein</fullName>
    </recommendedName>
</protein>
<gene>
    <name evidence="10" type="ORF">LSINAPIS_LOCUS4167</name>
</gene>
<keyword evidence="11" id="KW-1185">Reference proteome</keyword>
<dbReference type="InterPro" id="IPR037519">
    <property type="entry name" value="LITAF_fam"/>
</dbReference>
<dbReference type="PANTHER" id="PTHR23292">
    <property type="entry name" value="LIPOPOLYSACCHARIDE-INDUCED TUMOR NECROSIS FACTOR-ALPHA FACTOR"/>
    <property type="match status" value="1"/>
</dbReference>
<evidence type="ECO:0000256" key="1">
    <source>
        <dbReference type="ARBA" id="ARBA00004414"/>
    </source>
</evidence>
<keyword evidence="5" id="KW-0479">Metal-binding</keyword>
<feature type="domain" description="LITAF" evidence="9">
    <location>
        <begin position="46"/>
        <end position="136"/>
    </location>
</feature>
<evidence type="ECO:0000313" key="11">
    <source>
        <dbReference type="Proteomes" id="UP000324832"/>
    </source>
</evidence>
<dbReference type="PROSITE" id="PS51837">
    <property type="entry name" value="LITAF"/>
    <property type="match status" value="1"/>
</dbReference>
<evidence type="ECO:0000256" key="7">
    <source>
        <dbReference type="ARBA" id="ARBA00023136"/>
    </source>
</evidence>
<name>A0A5E4Q332_9NEOP</name>
<evidence type="ECO:0000313" key="10">
    <source>
        <dbReference type="EMBL" id="VVC91513.1"/>
    </source>
</evidence>
<dbReference type="SMART" id="SM00714">
    <property type="entry name" value="LITAF"/>
    <property type="match status" value="1"/>
</dbReference>
<feature type="transmembrane region" description="Helical" evidence="8">
    <location>
        <begin position="90"/>
        <end position="114"/>
    </location>
</feature>
<dbReference type="AlphaFoldDB" id="A0A5E4Q332"/>
<reference evidence="10 11" key="1">
    <citation type="submission" date="2017-07" db="EMBL/GenBank/DDBJ databases">
        <authorList>
            <person name="Talla V."/>
            <person name="Backstrom N."/>
        </authorList>
    </citation>
    <scope>NUCLEOTIDE SEQUENCE [LARGE SCALE GENOMIC DNA]</scope>
</reference>
<dbReference type="GO" id="GO:0008270">
    <property type="term" value="F:zinc ion binding"/>
    <property type="evidence" value="ECO:0007669"/>
    <property type="project" value="TreeGrafter"/>
</dbReference>
<keyword evidence="6" id="KW-0862">Zinc</keyword>
<dbReference type="PANTHER" id="PTHR23292:SF14">
    <property type="entry name" value="FI16615P1-RELATED"/>
    <property type="match status" value="1"/>
</dbReference>
<evidence type="ECO:0000256" key="8">
    <source>
        <dbReference type="SAM" id="Phobius"/>
    </source>
</evidence>
<evidence type="ECO:0000256" key="3">
    <source>
        <dbReference type="ARBA" id="ARBA00004630"/>
    </source>
</evidence>
<evidence type="ECO:0000256" key="5">
    <source>
        <dbReference type="ARBA" id="ARBA00022723"/>
    </source>
</evidence>
<proteinExistence type="inferred from homology"/>